<dbReference type="EMBL" id="CAJNJQ010000722">
    <property type="protein sequence ID" value="CAE7096224.1"/>
    <property type="molecule type" value="Genomic_DNA"/>
</dbReference>
<protein>
    <recommendedName>
        <fullName evidence="2">ubiquitinyl hydrolase 1</fullName>
        <ecNumber evidence="2">3.4.19.12</ecNumber>
    </recommendedName>
</protein>
<dbReference type="Pfam" id="PF12340">
    <property type="entry name" value="DUF3638"/>
    <property type="match status" value="1"/>
</dbReference>
<dbReference type="GO" id="GO:0006508">
    <property type="term" value="P:proteolysis"/>
    <property type="evidence" value="ECO:0007669"/>
    <property type="project" value="UniProtKB-KW"/>
</dbReference>
<feature type="domain" description="DUF3645" evidence="8">
    <location>
        <begin position="170"/>
        <end position="189"/>
    </location>
</feature>
<sequence>MSPRNILKRLGLGYRTSIPQVWLGHIIDYAFRLIALQRAIRLVHLGADNRHEEIYRELDSMSKSNTVLRRDLDWILIQIEGNFSIRNLQGQIALEMIFPSSGENSVMQLNMGEGKSSVIIPIVAATLAKGRSLLPGLEALLIARSTICRLDDTFDRLWKTLKLFTAFTWNDVPSLRAEFGHPDVTILLTCLSYYYQGLSEAQLVSCFEMIHKLDNPALEYDHWILQGGGVPQEYSNLKGINIKDTKQFQRDIVPLFSYNSAVINFYLSAFVFPRSVKEFPHKLVSSAWDLAATKVHPTTGFSGTNDNRYLLPTSIAQVDPLNQSGTNALILDILLRPENGYYQCVQRSGDTASARDFIDSLVIQNPTIDILLDVGAQILDMTNEELSAYDVPLYILSNLLSEKTEHSPFIICGIILHENRPQDLDGVPPNLQTWLSRDRVLSHRLGPSLMDYCLAHPQVLCGSIAHVWSGFLPQSGGWSRGANSRSLWLTSKTHPSGKVMQRVDFNLGEGRLLIDGLPIGRIPVEYVNHPLYARLFGKRVINVVPSSIPGMTFTARSEIDGYQVSFALNSKKQDLIVQAQAGLISIIG</sequence>
<evidence type="ECO:0000256" key="1">
    <source>
        <dbReference type="ARBA" id="ARBA00000707"/>
    </source>
</evidence>
<comment type="catalytic activity">
    <reaction evidence="1">
        <text>Thiol-dependent hydrolysis of ester, thioester, amide, peptide and isopeptide bonds formed by the C-terminal Gly of ubiquitin (a 76-residue protein attached to proteins as an intracellular targeting signal).</text>
        <dbReference type="EC" id="3.4.19.12"/>
    </reaction>
</comment>
<keyword evidence="3" id="KW-0645">Protease</keyword>
<dbReference type="InterPro" id="IPR022105">
    <property type="entry name" value="DUF3645"/>
</dbReference>
<dbReference type="InterPro" id="IPR051346">
    <property type="entry name" value="OTU_Deubiquitinase"/>
</dbReference>
<dbReference type="PANTHER" id="PTHR13367">
    <property type="entry name" value="UBIQUITIN THIOESTERASE"/>
    <property type="match status" value="1"/>
</dbReference>
<evidence type="ECO:0000259" key="8">
    <source>
        <dbReference type="Pfam" id="PF12359"/>
    </source>
</evidence>
<evidence type="ECO:0000256" key="6">
    <source>
        <dbReference type="ARBA" id="ARBA00022807"/>
    </source>
</evidence>
<dbReference type="GO" id="GO:0004843">
    <property type="term" value="F:cysteine-type deubiquitinase activity"/>
    <property type="evidence" value="ECO:0007669"/>
    <property type="project" value="UniProtKB-EC"/>
</dbReference>
<dbReference type="PANTHER" id="PTHR13367:SF33">
    <property type="entry name" value="P-LOOP CONTAINING NUCLEOSIDE TRIPHOSPHATE HYDROLASE PROTEIN"/>
    <property type="match status" value="1"/>
</dbReference>
<dbReference type="Pfam" id="PF12359">
    <property type="entry name" value="DUF3645"/>
    <property type="match status" value="1"/>
</dbReference>
<evidence type="ECO:0000259" key="7">
    <source>
        <dbReference type="Pfam" id="PF12340"/>
    </source>
</evidence>
<accession>A0A8H3DY47</accession>
<keyword evidence="6" id="KW-0788">Thiol protease</keyword>
<dbReference type="EC" id="3.4.19.12" evidence="2"/>
<evidence type="ECO:0000313" key="10">
    <source>
        <dbReference type="Proteomes" id="UP000663827"/>
    </source>
</evidence>
<reference evidence="9" key="1">
    <citation type="submission" date="2021-01" db="EMBL/GenBank/DDBJ databases">
        <authorList>
            <person name="Kaushik A."/>
        </authorList>
    </citation>
    <scope>NUCLEOTIDE SEQUENCE</scope>
    <source>
        <strain evidence="9">AG5</strain>
    </source>
</reference>
<evidence type="ECO:0000256" key="2">
    <source>
        <dbReference type="ARBA" id="ARBA00012759"/>
    </source>
</evidence>
<evidence type="ECO:0000256" key="3">
    <source>
        <dbReference type="ARBA" id="ARBA00022670"/>
    </source>
</evidence>
<dbReference type="InterPro" id="IPR022099">
    <property type="entry name" value="DUF3638"/>
</dbReference>
<dbReference type="Proteomes" id="UP000663827">
    <property type="component" value="Unassembled WGS sequence"/>
</dbReference>
<organism evidence="9 10">
    <name type="scientific">Rhizoctonia solani</name>
    <dbReference type="NCBI Taxonomy" id="456999"/>
    <lineage>
        <taxon>Eukaryota</taxon>
        <taxon>Fungi</taxon>
        <taxon>Dikarya</taxon>
        <taxon>Basidiomycota</taxon>
        <taxon>Agaricomycotina</taxon>
        <taxon>Agaricomycetes</taxon>
        <taxon>Cantharellales</taxon>
        <taxon>Ceratobasidiaceae</taxon>
        <taxon>Rhizoctonia</taxon>
    </lineage>
</organism>
<comment type="caution">
    <text evidence="9">The sequence shown here is derived from an EMBL/GenBank/DDBJ whole genome shotgun (WGS) entry which is preliminary data.</text>
</comment>
<feature type="domain" description="DUF3638" evidence="7">
    <location>
        <begin position="70"/>
        <end position="134"/>
    </location>
</feature>
<keyword evidence="4" id="KW-0833">Ubl conjugation pathway</keyword>
<evidence type="ECO:0000256" key="5">
    <source>
        <dbReference type="ARBA" id="ARBA00022801"/>
    </source>
</evidence>
<keyword evidence="5" id="KW-0378">Hydrolase</keyword>
<evidence type="ECO:0000313" key="9">
    <source>
        <dbReference type="EMBL" id="CAE7096224.1"/>
    </source>
</evidence>
<evidence type="ECO:0000256" key="4">
    <source>
        <dbReference type="ARBA" id="ARBA00022786"/>
    </source>
</evidence>
<proteinExistence type="predicted"/>
<dbReference type="AlphaFoldDB" id="A0A8H3DY47"/>
<gene>
    <name evidence="9" type="ORF">RDB_LOCUS36925</name>
</gene>
<name>A0A8H3DY47_9AGAM</name>